<dbReference type="AlphaFoldDB" id="A0A239PC37"/>
<dbReference type="Pfam" id="PF00501">
    <property type="entry name" value="AMP-binding"/>
    <property type="match status" value="1"/>
</dbReference>
<dbReference type="SUPFAM" id="SSF56801">
    <property type="entry name" value="Acetyl-CoA synthetase-like"/>
    <property type="match status" value="1"/>
</dbReference>
<dbReference type="InterPro" id="IPR000873">
    <property type="entry name" value="AMP-dep_synth/lig_dom"/>
</dbReference>
<evidence type="ECO:0000313" key="5">
    <source>
        <dbReference type="Proteomes" id="UP000198282"/>
    </source>
</evidence>
<gene>
    <name evidence="4" type="ORF">SAMN05216276_11297</name>
</gene>
<feature type="domain" description="AMP-binding enzyme C-terminal" evidence="3">
    <location>
        <begin position="456"/>
        <end position="531"/>
    </location>
</feature>
<proteinExistence type="predicted"/>
<dbReference type="EMBL" id="FZOD01000129">
    <property type="protein sequence ID" value="SNT64686.1"/>
    <property type="molecule type" value="Genomic_DNA"/>
</dbReference>
<keyword evidence="5" id="KW-1185">Reference proteome</keyword>
<dbReference type="InterPro" id="IPR050237">
    <property type="entry name" value="ATP-dep_AMP-bd_enzyme"/>
</dbReference>
<feature type="region of interest" description="Disordered" evidence="1">
    <location>
        <begin position="114"/>
        <end position="142"/>
    </location>
</feature>
<dbReference type="PANTHER" id="PTHR43767:SF1">
    <property type="entry name" value="NONRIBOSOMAL PEPTIDE SYNTHASE PES1 (EUROFUNG)-RELATED"/>
    <property type="match status" value="1"/>
</dbReference>
<dbReference type="Gene3D" id="3.40.50.980">
    <property type="match status" value="1"/>
</dbReference>
<dbReference type="OrthoDB" id="9803968at2"/>
<dbReference type="GO" id="GO:0016878">
    <property type="term" value="F:acid-thiol ligase activity"/>
    <property type="evidence" value="ECO:0007669"/>
    <property type="project" value="UniProtKB-ARBA"/>
</dbReference>
<dbReference type="PROSITE" id="PS00455">
    <property type="entry name" value="AMP_BINDING"/>
    <property type="match status" value="1"/>
</dbReference>
<evidence type="ECO:0000259" key="3">
    <source>
        <dbReference type="Pfam" id="PF13193"/>
    </source>
</evidence>
<dbReference type="PANTHER" id="PTHR43767">
    <property type="entry name" value="LONG-CHAIN-FATTY-ACID--COA LIGASE"/>
    <property type="match status" value="1"/>
</dbReference>
<sequence length="547" mass="59359">MPEISLPFGFYQIAEADPDRRAVIDTDGTVTTFGELLARANQVSHGLRARGLGKGDVVAGVLPNGLDAVVMLMATGQVELYYVPVNWHLTAAEIDYIVADCDARVVVGDRPYPAENTIEDTAEPATGRSAEPATGPVATATGPAAGQPVTVPEATAGQPVAAVGADARRFATVSELAEGQPVTAPEGRSSGAVMWYTSGTTGFPKGVQRPLSGREPEAAIPLATWFLGEICDLRPGEEIHLVTSPMYHSAPCAHTLFALHLGHTLVITPRFEPVSILELIEKHRVTNAMMVPTMFHRMLRLPPEVRERYDVSSLRQVIHTGAACPVAVKKGIMDWWGPVLYEYYGSTESAIAFSIKPHDWLEHPGTVGRPVPGFEARILDADGEELPPGEPGMIYVKSGQGGFQYRKDPEKTASSMRGEWYAPGDIGFMDKDGFLFLCDRRTDLIISGGVNIYPAEIEAALLEHPSVADVAVIGVPDEEWGHNVVALIQPVPGSRPSPDELLEHLGPRIARFKHPKVVEFRDELPRTPTGKLSRSRVREEYLRPGLR</sequence>
<name>A0A239PC37_9ACTN</name>
<organism evidence="4 5">
    <name type="scientific">Streptosporangium subroseum</name>
    <dbReference type="NCBI Taxonomy" id="106412"/>
    <lineage>
        <taxon>Bacteria</taxon>
        <taxon>Bacillati</taxon>
        <taxon>Actinomycetota</taxon>
        <taxon>Actinomycetes</taxon>
        <taxon>Streptosporangiales</taxon>
        <taxon>Streptosporangiaceae</taxon>
        <taxon>Streptosporangium</taxon>
    </lineage>
</organism>
<accession>A0A239PC37</accession>
<dbReference type="Pfam" id="PF13193">
    <property type="entry name" value="AMP-binding_C"/>
    <property type="match status" value="1"/>
</dbReference>
<protein>
    <submittedName>
        <fullName evidence="4">Long-chain acyl-CoA synthetase</fullName>
    </submittedName>
</protein>
<evidence type="ECO:0000256" key="1">
    <source>
        <dbReference type="SAM" id="MobiDB-lite"/>
    </source>
</evidence>
<dbReference type="Proteomes" id="UP000198282">
    <property type="component" value="Unassembled WGS sequence"/>
</dbReference>
<dbReference type="Gene3D" id="3.30.300.30">
    <property type="match status" value="1"/>
</dbReference>
<feature type="compositionally biased region" description="Low complexity" evidence="1">
    <location>
        <begin position="132"/>
        <end position="142"/>
    </location>
</feature>
<dbReference type="RefSeq" id="WP_089213874.1">
    <property type="nucleotide sequence ID" value="NZ_FZOD01000129.1"/>
</dbReference>
<dbReference type="InterPro" id="IPR025110">
    <property type="entry name" value="AMP-bd_C"/>
</dbReference>
<dbReference type="InterPro" id="IPR020845">
    <property type="entry name" value="AMP-binding_CS"/>
</dbReference>
<dbReference type="Gene3D" id="3.40.50.12780">
    <property type="entry name" value="N-terminal domain of ligase-like"/>
    <property type="match status" value="1"/>
</dbReference>
<evidence type="ECO:0000259" key="2">
    <source>
        <dbReference type="Pfam" id="PF00501"/>
    </source>
</evidence>
<evidence type="ECO:0000313" key="4">
    <source>
        <dbReference type="EMBL" id="SNT64686.1"/>
    </source>
</evidence>
<reference evidence="4 5" key="1">
    <citation type="submission" date="2017-06" db="EMBL/GenBank/DDBJ databases">
        <authorList>
            <person name="Kim H.J."/>
            <person name="Triplett B.A."/>
        </authorList>
    </citation>
    <scope>NUCLEOTIDE SEQUENCE [LARGE SCALE GENOMIC DNA]</scope>
    <source>
        <strain evidence="4 5">CGMCC 4.2132</strain>
    </source>
</reference>
<feature type="domain" description="AMP-dependent synthetase/ligase" evidence="2">
    <location>
        <begin position="12"/>
        <end position="398"/>
    </location>
</feature>
<dbReference type="InterPro" id="IPR045851">
    <property type="entry name" value="AMP-bd_C_sf"/>
</dbReference>
<dbReference type="InterPro" id="IPR042099">
    <property type="entry name" value="ANL_N_sf"/>
</dbReference>